<evidence type="ECO:0000256" key="1">
    <source>
        <dbReference type="SAM" id="SignalP"/>
    </source>
</evidence>
<evidence type="ECO:0008006" key="4">
    <source>
        <dbReference type="Google" id="ProtNLM"/>
    </source>
</evidence>
<name>A0A2S6IMW5_9FLAO</name>
<feature type="signal peptide" evidence="1">
    <location>
        <begin position="1"/>
        <end position="19"/>
    </location>
</feature>
<evidence type="ECO:0000313" key="3">
    <source>
        <dbReference type="Proteomes" id="UP000239002"/>
    </source>
</evidence>
<dbReference type="AlphaFoldDB" id="A0A2S6IMW5"/>
<dbReference type="Proteomes" id="UP000239002">
    <property type="component" value="Unassembled WGS sequence"/>
</dbReference>
<dbReference type="OrthoDB" id="1144710at2"/>
<dbReference type="EMBL" id="PTJE01000002">
    <property type="protein sequence ID" value="PPK95496.1"/>
    <property type="molecule type" value="Genomic_DNA"/>
</dbReference>
<protein>
    <recommendedName>
        <fullName evidence="4">DUF4252 domain-containing protein</fullName>
    </recommendedName>
</protein>
<dbReference type="RefSeq" id="WP_104514809.1">
    <property type="nucleotide sequence ID" value="NZ_MQVW01000002.1"/>
</dbReference>
<evidence type="ECO:0000313" key="2">
    <source>
        <dbReference type="EMBL" id="PPK95496.1"/>
    </source>
</evidence>
<sequence>MNKLTATLLLFLFFQLSIAQNETITAMKAQMEEMTKQIAKKNAFTYTIFKEHMVAIELLRKAADAPELRMSDKNKAIVKSLKREGYNKLLKEDYDAIITSAKSYNINWKKVKYVELLYKSKTVFKLGQPGFEGLLVLEDKTQKDILFTLRVDFIMLGTDPYVLEMDDLKKELK</sequence>
<comment type="caution">
    <text evidence="2">The sequence shown here is derived from an EMBL/GenBank/DDBJ whole genome shotgun (WGS) entry which is preliminary data.</text>
</comment>
<keyword evidence="1" id="KW-0732">Signal</keyword>
<accession>A0A2S6IMW5</accession>
<proteinExistence type="predicted"/>
<keyword evidence="3" id="KW-1185">Reference proteome</keyword>
<feature type="chain" id="PRO_5015399779" description="DUF4252 domain-containing protein" evidence="1">
    <location>
        <begin position="20"/>
        <end position="173"/>
    </location>
</feature>
<reference evidence="2 3" key="1">
    <citation type="submission" date="2018-02" db="EMBL/GenBank/DDBJ databases">
        <title>Genomic Encyclopedia of Archaeal and Bacterial Type Strains, Phase II (KMG-II): from individual species to whole genera.</title>
        <authorList>
            <person name="Goeker M."/>
        </authorList>
    </citation>
    <scope>NUCLEOTIDE SEQUENCE [LARGE SCALE GENOMIC DNA]</scope>
    <source>
        <strain evidence="2 3">DSM 16809</strain>
    </source>
</reference>
<gene>
    <name evidence="2" type="ORF">LY01_01084</name>
</gene>
<organism evidence="2 3">
    <name type="scientific">Nonlabens xylanidelens</name>
    <dbReference type="NCBI Taxonomy" id="191564"/>
    <lineage>
        <taxon>Bacteria</taxon>
        <taxon>Pseudomonadati</taxon>
        <taxon>Bacteroidota</taxon>
        <taxon>Flavobacteriia</taxon>
        <taxon>Flavobacteriales</taxon>
        <taxon>Flavobacteriaceae</taxon>
        <taxon>Nonlabens</taxon>
    </lineage>
</organism>